<evidence type="ECO:0000256" key="2">
    <source>
        <dbReference type="ARBA" id="ARBA00007783"/>
    </source>
</evidence>
<keyword evidence="4" id="KW-1003">Cell membrane</keyword>
<evidence type="ECO:0000256" key="3">
    <source>
        <dbReference type="ARBA" id="ARBA00022448"/>
    </source>
</evidence>
<dbReference type="PANTHER" id="PTHR30413:SF8">
    <property type="entry name" value="TRANSPORT PERMEASE PROTEIN"/>
    <property type="match status" value="1"/>
</dbReference>
<gene>
    <name evidence="7" type="ORF">GGQ74_001196</name>
</gene>
<feature type="transmembrane region" description="Helical" evidence="5">
    <location>
        <begin position="113"/>
        <end position="132"/>
    </location>
</feature>
<comment type="caution">
    <text evidence="7">The sequence shown here is derived from an EMBL/GenBank/DDBJ whole genome shotgun (WGS) entry which is preliminary data.</text>
</comment>
<keyword evidence="3" id="KW-0813">Transport</keyword>
<dbReference type="GO" id="GO:0015920">
    <property type="term" value="P:lipopolysaccharide transport"/>
    <property type="evidence" value="ECO:0007669"/>
    <property type="project" value="TreeGrafter"/>
</dbReference>
<evidence type="ECO:0000256" key="1">
    <source>
        <dbReference type="ARBA" id="ARBA00004429"/>
    </source>
</evidence>
<keyword evidence="5" id="KW-0812">Transmembrane</keyword>
<organism evidence="7 8">
    <name type="scientific">Desulfobaculum xiamenense</name>
    <dbReference type="NCBI Taxonomy" id="995050"/>
    <lineage>
        <taxon>Bacteria</taxon>
        <taxon>Pseudomonadati</taxon>
        <taxon>Thermodesulfobacteriota</taxon>
        <taxon>Desulfovibrionia</taxon>
        <taxon>Desulfovibrionales</taxon>
        <taxon>Desulfovibrionaceae</taxon>
        <taxon>Desulfobaculum</taxon>
    </lineage>
</organism>
<evidence type="ECO:0000259" key="6">
    <source>
        <dbReference type="PROSITE" id="PS51012"/>
    </source>
</evidence>
<reference evidence="7 8" key="1">
    <citation type="submission" date="2020-03" db="EMBL/GenBank/DDBJ databases">
        <title>Genomic Encyclopedia of Type Strains, Phase IV (KMG-IV): sequencing the most valuable type-strain genomes for metagenomic binning, comparative biology and taxonomic classification.</title>
        <authorList>
            <person name="Goeker M."/>
        </authorList>
    </citation>
    <scope>NUCLEOTIDE SEQUENCE [LARGE SCALE GENOMIC DNA]</scope>
    <source>
        <strain evidence="7 8">DSM 24233</strain>
    </source>
</reference>
<comment type="subcellular location">
    <subcellularLocation>
        <location evidence="1">Cell inner membrane</location>
        <topology evidence="1">Multi-pass membrane protein</topology>
    </subcellularLocation>
</comment>
<proteinExistence type="inferred from homology"/>
<evidence type="ECO:0000313" key="7">
    <source>
        <dbReference type="EMBL" id="NJB67556.1"/>
    </source>
</evidence>
<dbReference type="AlphaFoldDB" id="A0A846QFJ3"/>
<feature type="transmembrane region" description="Helical" evidence="5">
    <location>
        <begin position="222"/>
        <end position="243"/>
    </location>
</feature>
<dbReference type="Proteomes" id="UP000580856">
    <property type="component" value="Unassembled WGS sequence"/>
</dbReference>
<keyword evidence="4" id="KW-0997">Cell inner membrane</keyword>
<evidence type="ECO:0000256" key="4">
    <source>
        <dbReference type="ARBA" id="ARBA00022519"/>
    </source>
</evidence>
<name>A0A846QFJ3_9BACT</name>
<dbReference type="GO" id="GO:0005886">
    <property type="term" value="C:plasma membrane"/>
    <property type="evidence" value="ECO:0007669"/>
    <property type="project" value="UniProtKB-SubCell"/>
</dbReference>
<dbReference type="RefSeq" id="WP_167940602.1">
    <property type="nucleotide sequence ID" value="NZ_JAATJA010000001.1"/>
</dbReference>
<keyword evidence="5" id="KW-1133">Transmembrane helix</keyword>
<comment type="similarity">
    <text evidence="2">Belongs to the ABC-2 integral membrane protein family.</text>
</comment>
<dbReference type="EMBL" id="JAATJA010000001">
    <property type="protein sequence ID" value="NJB67556.1"/>
    <property type="molecule type" value="Genomic_DNA"/>
</dbReference>
<keyword evidence="5" id="KW-0472">Membrane</keyword>
<feature type="transmembrane region" description="Helical" evidence="5">
    <location>
        <begin position="138"/>
        <end position="162"/>
    </location>
</feature>
<protein>
    <submittedName>
        <fullName evidence="7">Lipopolysaccharide transport system permease protein</fullName>
    </submittedName>
</protein>
<dbReference type="InterPro" id="IPR047817">
    <property type="entry name" value="ABC2_TM_bact-type"/>
</dbReference>
<accession>A0A846QFJ3</accession>
<sequence length="255" mass="29011">MTTNNFISLAFYKVGANLRAEVTRYYMNYLWWVLEPLFSMGIYYVVFGIFMHRGTPNFIWFLLVGLTSWLWFAKAVGHCSASIFNARSLLMQIQLTKTFFPLVTCIQDTVKQLFVLTLLLPGLAIVGGSVTWCWSALPLLLIIQFLLILGCGFLAAAIVPFFPDLKFIIGTGLQLLFFATGVFYDIEKFVLPQHRPILYLNPMAGLIKNYRTVLLDGAWPDWEYLGCVLLASIVLIAVATAMIRRLDHVYPRICQ</sequence>
<evidence type="ECO:0000256" key="5">
    <source>
        <dbReference type="SAM" id="Phobius"/>
    </source>
</evidence>
<feature type="transmembrane region" description="Helical" evidence="5">
    <location>
        <begin position="167"/>
        <end position="186"/>
    </location>
</feature>
<dbReference type="PROSITE" id="PS51012">
    <property type="entry name" value="ABC_TM2"/>
    <property type="match status" value="1"/>
</dbReference>
<evidence type="ECO:0000313" key="8">
    <source>
        <dbReference type="Proteomes" id="UP000580856"/>
    </source>
</evidence>
<feature type="transmembrane region" description="Helical" evidence="5">
    <location>
        <begin position="58"/>
        <end position="77"/>
    </location>
</feature>
<keyword evidence="8" id="KW-1185">Reference proteome</keyword>
<dbReference type="PANTHER" id="PTHR30413">
    <property type="entry name" value="INNER MEMBRANE TRANSPORT PERMEASE"/>
    <property type="match status" value="1"/>
</dbReference>
<feature type="domain" description="ABC transmembrane type-2" evidence="6">
    <location>
        <begin position="27"/>
        <end position="246"/>
    </location>
</feature>
<feature type="transmembrane region" description="Helical" evidence="5">
    <location>
        <begin position="29"/>
        <end position="51"/>
    </location>
</feature>